<dbReference type="Pfam" id="PF00528">
    <property type="entry name" value="BPD_transp_1"/>
    <property type="match status" value="1"/>
</dbReference>
<dbReference type="CDD" id="cd06261">
    <property type="entry name" value="TM_PBP2"/>
    <property type="match status" value="1"/>
</dbReference>
<keyword evidence="10" id="KW-1185">Reference proteome</keyword>
<keyword evidence="3" id="KW-1003">Cell membrane</keyword>
<evidence type="ECO:0000256" key="2">
    <source>
        <dbReference type="ARBA" id="ARBA00022448"/>
    </source>
</evidence>
<feature type="transmembrane region" description="Helical" evidence="7">
    <location>
        <begin position="94"/>
        <end position="112"/>
    </location>
</feature>
<dbReference type="Gene3D" id="1.10.3720.10">
    <property type="entry name" value="MetI-like"/>
    <property type="match status" value="1"/>
</dbReference>
<evidence type="ECO:0000259" key="8">
    <source>
        <dbReference type="PROSITE" id="PS50928"/>
    </source>
</evidence>
<gene>
    <name evidence="9" type="ORF">J2S15_002693</name>
</gene>
<organism evidence="9 10">
    <name type="scientific">Breznakia pachnodae</name>
    <dbReference type="NCBI Taxonomy" id="265178"/>
    <lineage>
        <taxon>Bacteria</taxon>
        <taxon>Bacillati</taxon>
        <taxon>Bacillota</taxon>
        <taxon>Erysipelotrichia</taxon>
        <taxon>Erysipelotrichales</taxon>
        <taxon>Erysipelotrichaceae</taxon>
        <taxon>Breznakia</taxon>
    </lineage>
</organism>
<name>A0ABU0E616_9FIRM</name>
<keyword evidence="2 7" id="KW-0813">Transport</keyword>
<dbReference type="PANTHER" id="PTHR30450:SF1">
    <property type="entry name" value="D-METHIONINE TRANSPORT SYSTEM PERMEASE PROTEIN METI-RELATED"/>
    <property type="match status" value="1"/>
</dbReference>
<protein>
    <submittedName>
        <fullName evidence="9">D-methionine transport system permease protein</fullName>
    </submittedName>
</protein>
<dbReference type="InterPro" id="IPR035906">
    <property type="entry name" value="MetI-like_sf"/>
</dbReference>
<evidence type="ECO:0000256" key="5">
    <source>
        <dbReference type="ARBA" id="ARBA00022989"/>
    </source>
</evidence>
<accession>A0ABU0E616</accession>
<dbReference type="SUPFAM" id="SSF161098">
    <property type="entry name" value="MetI-like"/>
    <property type="match status" value="1"/>
</dbReference>
<feature type="transmembrane region" description="Helical" evidence="7">
    <location>
        <begin position="12"/>
        <end position="30"/>
    </location>
</feature>
<dbReference type="Proteomes" id="UP001230220">
    <property type="component" value="Unassembled WGS sequence"/>
</dbReference>
<comment type="caution">
    <text evidence="9">The sequence shown here is derived from an EMBL/GenBank/DDBJ whole genome shotgun (WGS) entry which is preliminary data.</text>
</comment>
<dbReference type="InterPro" id="IPR000515">
    <property type="entry name" value="MetI-like"/>
</dbReference>
<dbReference type="PROSITE" id="PS50928">
    <property type="entry name" value="ABC_TM1"/>
    <property type="match status" value="1"/>
</dbReference>
<comment type="subcellular location">
    <subcellularLocation>
        <location evidence="1 7">Cell membrane</location>
        <topology evidence="1 7">Multi-pass membrane protein</topology>
    </subcellularLocation>
</comment>
<proteinExistence type="inferred from homology"/>
<keyword evidence="4 7" id="KW-0812">Transmembrane</keyword>
<evidence type="ECO:0000256" key="6">
    <source>
        <dbReference type="ARBA" id="ARBA00023136"/>
    </source>
</evidence>
<evidence type="ECO:0000313" key="9">
    <source>
        <dbReference type="EMBL" id="MDQ0361940.1"/>
    </source>
</evidence>
<feature type="transmembrane region" description="Helical" evidence="7">
    <location>
        <begin position="221"/>
        <end position="243"/>
    </location>
</feature>
<feature type="transmembrane region" description="Helical" evidence="7">
    <location>
        <begin position="118"/>
        <end position="138"/>
    </location>
</feature>
<dbReference type="InterPro" id="IPR051322">
    <property type="entry name" value="AA_ABC_Transporter_Permease"/>
</dbReference>
<sequence length="249" mass="27352">MIDTIGSAISNFFQTVLMQVFGFINQFLSMDNMYNEAMVKEFVEAVYATLQMTIVPGIFALIFGMILGVVSMVTRKGGIMENRIVYFIVDKFINFFRSVPFIILIALLIAVSRLVVGTIIGIEGMYIPLIFGTVPFFARQIESAMSEVDKGLIEASEAMGNSPLQIIVRVYLKESIPGIVRGITITLISLLGLTAMAGQVGGGGLGNFAIRYGWSRQMGDATWVTVIVILIIVTLIQVIGNYIEKKTTH</sequence>
<evidence type="ECO:0000256" key="7">
    <source>
        <dbReference type="RuleBase" id="RU363032"/>
    </source>
</evidence>
<dbReference type="PANTHER" id="PTHR30450">
    <property type="entry name" value="ABC TRANSPORTER PERMEASE"/>
    <property type="match status" value="1"/>
</dbReference>
<keyword evidence="5 7" id="KW-1133">Transmembrane helix</keyword>
<comment type="similarity">
    <text evidence="7">Belongs to the binding-protein-dependent transport system permease family.</text>
</comment>
<feature type="transmembrane region" description="Helical" evidence="7">
    <location>
        <begin position="50"/>
        <end position="73"/>
    </location>
</feature>
<feature type="transmembrane region" description="Helical" evidence="7">
    <location>
        <begin position="179"/>
        <end position="201"/>
    </location>
</feature>
<evidence type="ECO:0000256" key="1">
    <source>
        <dbReference type="ARBA" id="ARBA00004651"/>
    </source>
</evidence>
<feature type="domain" description="ABC transmembrane type-1" evidence="8">
    <location>
        <begin position="46"/>
        <end position="240"/>
    </location>
</feature>
<evidence type="ECO:0000256" key="3">
    <source>
        <dbReference type="ARBA" id="ARBA00022475"/>
    </source>
</evidence>
<evidence type="ECO:0000256" key="4">
    <source>
        <dbReference type="ARBA" id="ARBA00022692"/>
    </source>
</evidence>
<dbReference type="EMBL" id="JAUSUR010000005">
    <property type="protein sequence ID" value="MDQ0361940.1"/>
    <property type="molecule type" value="Genomic_DNA"/>
</dbReference>
<reference evidence="9 10" key="1">
    <citation type="submission" date="2023-07" db="EMBL/GenBank/DDBJ databases">
        <title>Genomic Encyclopedia of Type Strains, Phase IV (KMG-IV): sequencing the most valuable type-strain genomes for metagenomic binning, comparative biology and taxonomic classification.</title>
        <authorList>
            <person name="Goeker M."/>
        </authorList>
    </citation>
    <scope>NUCLEOTIDE SEQUENCE [LARGE SCALE GENOMIC DNA]</scope>
    <source>
        <strain evidence="9 10">DSM 16784</strain>
    </source>
</reference>
<keyword evidence="6 7" id="KW-0472">Membrane</keyword>
<evidence type="ECO:0000313" key="10">
    <source>
        <dbReference type="Proteomes" id="UP001230220"/>
    </source>
</evidence>